<dbReference type="InterPro" id="IPR002130">
    <property type="entry name" value="Cyclophilin-type_PPIase_dom"/>
</dbReference>
<keyword evidence="3" id="KW-0472">Membrane</keyword>
<dbReference type="OrthoDB" id="9807797at2"/>
<dbReference type="CDD" id="cd00317">
    <property type="entry name" value="cyclophilin"/>
    <property type="match status" value="1"/>
</dbReference>
<evidence type="ECO:0000313" key="5">
    <source>
        <dbReference type="EMBL" id="AYG01769.1"/>
    </source>
</evidence>
<comment type="similarity">
    <text evidence="2">Belongs to the cyclophilin-type PPIase family.</text>
</comment>
<keyword evidence="3" id="KW-0812">Transmembrane</keyword>
<dbReference type="KEGG" id="lact:D7I46_12310"/>
<gene>
    <name evidence="5" type="ORF">D7I46_12310</name>
</gene>
<dbReference type="SUPFAM" id="SSF50891">
    <property type="entry name" value="Cyclophilin-like"/>
    <property type="match status" value="1"/>
</dbReference>
<name>A0A387BKN9_9LACT</name>
<evidence type="ECO:0000256" key="2">
    <source>
        <dbReference type="RuleBase" id="RU363019"/>
    </source>
</evidence>
<dbReference type="RefSeq" id="WP_120773138.1">
    <property type="nucleotide sequence ID" value="NZ_CP032627.1"/>
</dbReference>
<dbReference type="InterPro" id="IPR044666">
    <property type="entry name" value="Cyclophilin_A-like"/>
</dbReference>
<dbReference type="Pfam" id="PF00160">
    <property type="entry name" value="Pro_isomerase"/>
    <property type="match status" value="1"/>
</dbReference>
<dbReference type="Proteomes" id="UP000269374">
    <property type="component" value="Chromosome"/>
</dbReference>
<evidence type="ECO:0000256" key="3">
    <source>
        <dbReference type="SAM" id="Phobius"/>
    </source>
</evidence>
<dbReference type="EC" id="5.2.1.8" evidence="2"/>
<keyword evidence="2 5" id="KW-0413">Isomerase</keyword>
<keyword evidence="2" id="KW-0697">Rotamase</keyword>
<dbReference type="PANTHER" id="PTHR45625">
    <property type="entry name" value="PEPTIDYL-PROLYL CIS-TRANS ISOMERASE-RELATED"/>
    <property type="match status" value="1"/>
</dbReference>
<keyword evidence="6" id="KW-1185">Reference proteome</keyword>
<keyword evidence="3" id="KW-1133">Transmembrane helix</keyword>
<comment type="catalytic activity">
    <reaction evidence="2">
        <text>[protein]-peptidylproline (omega=180) = [protein]-peptidylproline (omega=0)</text>
        <dbReference type="Rhea" id="RHEA:16237"/>
        <dbReference type="Rhea" id="RHEA-COMP:10747"/>
        <dbReference type="Rhea" id="RHEA-COMP:10748"/>
        <dbReference type="ChEBI" id="CHEBI:83833"/>
        <dbReference type="ChEBI" id="CHEBI:83834"/>
        <dbReference type="EC" id="5.2.1.8"/>
    </reaction>
</comment>
<dbReference type="PANTHER" id="PTHR45625:SF16">
    <property type="entry name" value="PEPTIDYL-PROLYL CIS-TRANS ISOMERASE"/>
    <property type="match status" value="1"/>
</dbReference>
<dbReference type="Gene3D" id="2.40.100.10">
    <property type="entry name" value="Cyclophilin-like"/>
    <property type="match status" value="1"/>
</dbReference>
<comment type="function">
    <text evidence="1 2">PPIases accelerate the folding of proteins. It catalyzes the cis-trans isomerization of proline imidic peptide bonds in oligopeptides.</text>
</comment>
<organism evidence="5 6">
    <name type="scientific">Lactococcus allomyrinae</name>
    <dbReference type="NCBI Taxonomy" id="2419773"/>
    <lineage>
        <taxon>Bacteria</taxon>
        <taxon>Bacillati</taxon>
        <taxon>Bacillota</taxon>
        <taxon>Bacilli</taxon>
        <taxon>Lactobacillales</taxon>
        <taxon>Streptococcaceae</taxon>
        <taxon>Lactococcus</taxon>
    </lineage>
</organism>
<feature type="transmembrane region" description="Helical" evidence="3">
    <location>
        <begin position="7"/>
        <end position="28"/>
    </location>
</feature>
<reference evidence="5 6" key="1">
    <citation type="submission" date="2018-09" db="EMBL/GenBank/DDBJ databases">
        <title>Genome sequencing of strain 1JSPR-7.</title>
        <authorList>
            <person name="Heo J."/>
            <person name="Kim S.-J."/>
            <person name="Kwon S.-W."/>
        </authorList>
    </citation>
    <scope>NUCLEOTIDE SEQUENCE [LARGE SCALE GENOMIC DNA]</scope>
    <source>
        <strain evidence="5 6">1JSPR-7</strain>
    </source>
</reference>
<protein>
    <recommendedName>
        <fullName evidence="2">Peptidyl-prolyl cis-trans isomerase</fullName>
        <shortName evidence="2">PPIase</shortName>
        <ecNumber evidence="2">5.2.1.8</ecNumber>
    </recommendedName>
</protein>
<accession>A0A387BKN9</accession>
<feature type="domain" description="PPIase cyclophilin-type" evidence="4">
    <location>
        <begin position="91"/>
        <end position="270"/>
    </location>
</feature>
<evidence type="ECO:0000259" key="4">
    <source>
        <dbReference type="PROSITE" id="PS50072"/>
    </source>
</evidence>
<dbReference type="PRINTS" id="PR00153">
    <property type="entry name" value="CSAPPISMRASE"/>
</dbReference>
<dbReference type="AlphaFoldDB" id="A0A387BKN9"/>
<sequence>MNKKKTSIIFGLLGIILVAAIAFLIYSANRKPADSSKNTSQTTQSTAKAADYPTDYTLHPAVKNSTKALNDLALPQLSTAVASDEAEVQIQTTAGNINIKLFPKIAPNAVQNFLVLAKHNYYKNNEFFRVIKDFMIQTGDPSNQGTGSASIFGGKPFDTEISNQLYNIRGALALANTGQPTSSSSQFFIVQNSQDMTSQIQDKSKYPQKIIDAYKKGGYPSLDGSYTVFGQVISGMDVVDKIASAEVQANSTSGEQSSPVHPEKITGVKIIKDWKF</sequence>
<dbReference type="EMBL" id="CP032627">
    <property type="protein sequence ID" value="AYG01769.1"/>
    <property type="molecule type" value="Genomic_DNA"/>
</dbReference>
<evidence type="ECO:0000256" key="1">
    <source>
        <dbReference type="ARBA" id="ARBA00002388"/>
    </source>
</evidence>
<dbReference type="PROSITE" id="PS50072">
    <property type="entry name" value="CSA_PPIASE_2"/>
    <property type="match status" value="1"/>
</dbReference>
<evidence type="ECO:0000313" key="6">
    <source>
        <dbReference type="Proteomes" id="UP000269374"/>
    </source>
</evidence>
<proteinExistence type="inferred from homology"/>
<dbReference type="GO" id="GO:0003755">
    <property type="term" value="F:peptidyl-prolyl cis-trans isomerase activity"/>
    <property type="evidence" value="ECO:0007669"/>
    <property type="project" value="UniProtKB-UniRule"/>
</dbReference>
<dbReference type="InterPro" id="IPR029000">
    <property type="entry name" value="Cyclophilin-like_dom_sf"/>
</dbReference>